<evidence type="ECO:0000313" key="2">
    <source>
        <dbReference type="Proteomes" id="UP000242770"/>
    </source>
</evidence>
<protein>
    <submittedName>
        <fullName evidence="1">Uncharacterized protein</fullName>
    </submittedName>
</protein>
<accession>A0A0F7S4W1</accession>
<keyword evidence="2" id="KW-1185">Reference proteome</keyword>
<dbReference type="AlphaFoldDB" id="A0A0F7S4W1"/>
<reference evidence="2" key="1">
    <citation type="submission" date="2014-06" db="EMBL/GenBank/DDBJ databases">
        <authorList>
            <person name="Berkman P.J."/>
        </authorList>
    </citation>
    <scope>NUCLEOTIDE SEQUENCE [LARGE SCALE GENOMIC DNA]</scope>
</reference>
<organism evidence="1 2">
    <name type="scientific">Sporisorium scitamineum</name>
    <dbReference type="NCBI Taxonomy" id="49012"/>
    <lineage>
        <taxon>Eukaryota</taxon>
        <taxon>Fungi</taxon>
        <taxon>Dikarya</taxon>
        <taxon>Basidiomycota</taxon>
        <taxon>Ustilaginomycotina</taxon>
        <taxon>Ustilaginomycetes</taxon>
        <taxon>Ustilaginales</taxon>
        <taxon>Ustilaginaceae</taxon>
        <taxon>Sporisorium</taxon>
    </lineage>
</organism>
<sequence>MPNGKVVTQSGVGLRVRVSFDKLPLWNDDTMMQTEL</sequence>
<gene>
    <name evidence="1" type="primary">SSCI82650.1</name>
</gene>
<evidence type="ECO:0000313" key="1">
    <source>
        <dbReference type="EMBL" id="CDS02117.1"/>
    </source>
</evidence>
<dbReference type="Proteomes" id="UP000242770">
    <property type="component" value="Unassembled WGS sequence"/>
</dbReference>
<proteinExistence type="predicted"/>
<dbReference type="EMBL" id="CCFA01005001">
    <property type="protein sequence ID" value="CDS02117.1"/>
    <property type="molecule type" value="Genomic_DNA"/>
</dbReference>
<name>A0A0F7S4W1_9BASI</name>